<name>A0AAN9E7A8_CROPI</name>
<keyword evidence="3" id="KW-1185">Reference proteome</keyword>
<dbReference type="AlphaFoldDB" id="A0AAN9E7A8"/>
<comment type="caution">
    <text evidence="2">The sequence shown here is derived from an EMBL/GenBank/DDBJ whole genome shotgun (WGS) entry which is preliminary data.</text>
</comment>
<reference evidence="2 3" key="1">
    <citation type="submission" date="2024-01" db="EMBL/GenBank/DDBJ databases">
        <title>The genomes of 5 underutilized Papilionoideae crops provide insights into root nodulation and disease resistanc.</title>
        <authorList>
            <person name="Yuan L."/>
        </authorList>
    </citation>
    <scope>NUCLEOTIDE SEQUENCE [LARGE SCALE GENOMIC DNA]</scope>
    <source>
        <strain evidence="2">ZHUSHIDOU_FW_LH</strain>
        <tissue evidence="2">Leaf</tissue>
    </source>
</reference>
<accession>A0AAN9E7A8</accession>
<evidence type="ECO:0000313" key="2">
    <source>
        <dbReference type="EMBL" id="KAK7246218.1"/>
    </source>
</evidence>
<evidence type="ECO:0000313" key="3">
    <source>
        <dbReference type="Proteomes" id="UP001372338"/>
    </source>
</evidence>
<evidence type="ECO:0000256" key="1">
    <source>
        <dbReference type="SAM" id="MobiDB-lite"/>
    </source>
</evidence>
<dbReference type="Proteomes" id="UP001372338">
    <property type="component" value="Unassembled WGS sequence"/>
</dbReference>
<gene>
    <name evidence="2" type="ORF">RIF29_41078</name>
</gene>
<proteinExistence type="predicted"/>
<organism evidence="2 3">
    <name type="scientific">Crotalaria pallida</name>
    <name type="common">Smooth rattlebox</name>
    <name type="synonym">Crotalaria striata</name>
    <dbReference type="NCBI Taxonomy" id="3830"/>
    <lineage>
        <taxon>Eukaryota</taxon>
        <taxon>Viridiplantae</taxon>
        <taxon>Streptophyta</taxon>
        <taxon>Embryophyta</taxon>
        <taxon>Tracheophyta</taxon>
        <taxon>Spermatophyta</taxon>
        <taxon>Magnoliopsida</taxon>
        <taxon>eudicotyledons</taxon>
        <taxon>Gunneridae</taxon>
        <taxon>Pentapetalae</taxon>
        <taxon>rosids</taxon>
        <taxon>fabids</taxon>
        <taxon>Fabales</taxon>
        <taxon>Fabaceae</taxon>
        <taxon>Papilionoideae</taxon>
        <taxon>50 kb inversion clade</taxon>
        <taxon>genistoids sensu lato</taxon>
        <taxon>core genistoids</taxon>
        <taxon>Crotalarieae</taxon>
        <taxon>Crotalaria</taxon>
    </lineage>
</organism>
<protein>
    <submittedName>
        <fullName evidence="2">Uncharacterized protein</fullName>
    </submittedName>
</protein>
<feature type="region of interest" description="Disordered" evidence="1">
    <location>
        <begin position="1"/>
        <end position="21"/>
    </location>
</feature>
<dbReference type="EMBL" id="JAYWIO010000008">
    <property type="protein sequence ID" value="KAK7246218.1"/>
    <property type="molecule type" value="Genomic_DNA"/>
</dbReference>
<sequence length="106" mass="11908">MKEDEHGHHSTNAFDSHKSSPLEPFACNHCTRSQSHLRSEHLHELQVATTTVVVAVGWRRFVGIVIGVVLSSNETIEVMRFNGPSYIMFVGFTLHSPHFPSLFPLP</sequence>